<protein>
    <submittedName>
        <fullName evidence="2">Uncharacterized protein</fullName>
    </submittedName>
</protein>
<evidence type="ECO:0000313" key="3">
    <source>
        <dbReference type="Proteomes" id="UP001604277"/>
    </source>
</evidence>
<accession>A0ABD1W7R5</accession>
<name>A0ABD1W7R5_9LAMI</name>
<feature type="region of interest" description="Disordered" evidence="1">
    <location>
        <begin position="171"/>
        <end position="195"/>
    </location>
</feature>
<gene>
    <name evidence="2" type="ORF">Fot_13708</name>
</gene>
<evidence type="ECO:0000256" key="1">
    <source>
        <dbReference type="SAM" id="MobiDB-lite"/>
    </source>
</evidence>
<organism evidence="2 3">
    <name type="scientific">Forsythia ovata</name>
    <dbReference type="NCBI Taxonomy" id="205694"/>
    <lineage>
        <taxon>Eukaryota</taxon>
        <taxon>Viridiplantae</taxon>
        <taxon>Streptophyta</taxon>
        <taxon>Embryophyta</taxon>
        <taxon>Tracheophyta</taxon>
        <taxon>Spermatophyta</taxon>
        <taxon>Magnoliopsida</taxon>
        <taxon>eudicotyledons</taxon>
        <taxon>Gunneridae</taxon>
        <taxon>Pentapetalae</taxon>
        <taxon>asterids</taxon>
        <taxon>lamiids</taxon>
        <taxon>Lamiales</taxon>
        <taxon>Oleaceae</taxon>
        <taxon>Forsythieae</taxon>
        <taxon>Forsythia</taxon>
    </lineage>
</organism>
<dbReference type="EMBL" id="JBFOLJ010000004">
    <property type="protein sequence ID" value="KAL2544475.1"/>
    <property type="molecule type" value="Genomic_DNA"/>
</dbReference>
<sequence>MRLPRMCLWNSCLTPESRDIAEVLDDPQLHVRCTLHASPDDREEEYVRLFVSNLRKEDPILNAYFYKDGADDVAEDKEPDDIFEQVREDDLPRSPESVEKLVDASVETTVEGEVDAVVDTGVGEDRVKDEVEAPVDTEVRTTVDGDQEKAVNTYVDTTIEGEVKAAVDTGVGTTVGGDAEEADQPHSGLHNLSEGRMYKKNLKCSYAGVREKP</sequence>
<dbReference type="Proteomes" id="UP001604277">
    <property type="component" value="Unassembled WGS sequence"/>
</dbReference>
<keyword evidence="3" id="KW-1185">Reference proteome</keyword>
<reference evidence="3" key="1">
    <citation type="submission" date="2024-07" db="EMBL/GenBank/DDBJ databases">
        <title>Two chromosome-level genome assemblies of Korean endemic species Abeliophyllum distichum and Forsythia ovata (Oleaceae).</title>
        <authorList>
            <person name="Jang H."/>
        </authorList>
    </citation>
    <scope>NUCLEOTIDE SEQUENCE [LARGE SCALE GENOMIC DNA]</scope>
</reference>
<dbReference type="AlphaFoldDB" id="A0ABD1W7R5"/>
<comment type="caution">
    <text evidence="2">The sequence shown here is derived from an EMBL/GenBank/DDBJ whole genome shotgun (WGS) entry which is preliminary data.</text>
</comment>
<proteinExistence type="predicted"/>
<evidence type="ECO:0000313" key="2">
    <source>
        <dbReference type="EMBL" id="KAL2544475.1"/>
    </source>
</evidence>